<feature type="compositionally biased region" description="Gly residues" evidence="1">
    <location>
        <begin position="195"/>
        <end position="204"/>
    </location>
</feature>
<dbReference type="EMBL" id="KB307525">
    <property type="protein sequence ID" value="ELT98838.1"/>
    <property type="molecule type" value="Genomic_DNA"/>
</dbReference>
<organism evidence="2">
    <name type="scientific">Capitella teleta</name>
    <name type="common">Polychaete worm</name>
    <dbReference type="NCBI Taxonomy" id="283909"/>
    <lineage>
        <taxon>Eukaryota</taxon>
        <taxon>Metazoa</taxon>
        <taxon>Spiralia</taxon>
        <taxon>Lophotrochozoa</taxon>
        <taxon>Annelida</taxon>
        <taxon>Polychaeta</taxon>
        <taxon>Sedentaria</taxon>
        <taxon>Scolecida</taxon>
        <taxon>Capitellidae</taxon>
        <taxon>Capitella</taxon>
    </lineage>
</organism>
<feature type="compositionally biased region" description="Basic and acidic residues" evidence="1">
    <location>
        <begin position="81"/>
        <end position="90"/>
    </location>
</feature>
<gene>
    <name evidence="2" type="ORF">CAPTEDRAFT_210884</name>
</gene>
<evidence type="ECO:0000313" key="3">
    <source>
        <dbReference type="EnsemblMetazoa" id="CapteP210884"/>
    </source>
</evidence>
<evidence type="ECO:0000313" key="4">
    <source>
        <dbReference type="Proteomes" id="UP000014760"/>
    </source>
</evidence>
<dbReference type="HOGENOM" id="CLU_816955_0_0_1"/>
<name>R7TY73_CAPTE</name>
<reference evidence="4" key="1">
    <citation type="submission" date="2012-12" db="EMBL/GenBank/DDBJ databases">
        <authorList>
            <person name="Hellsten U."/>
            <person name="Grimwood J."/>
            <person name="Chapman J.A."/>
            <person name="Shapiro H."/>
            <person name="Aerts A."/>
            <person name="Otillar R.P."/>
            <person name="Terry A.Y."/>
            <person name="Boore J.L."/>
            <person name="Simakov O."/>
            <person name="Marletaz F."/>
            <person name="Cho S.-J."/>
            <person name="Edsinger-Gonzales E."/>
            <person name="Havlak P."/>
            <person name="Kuo D.-H."/>
            <person name="Larsson T."/>
            <person name="Lv J."/>
            <person name="Arendt D."/>
            <person name="Savage R."/>
            <person name="Osoegawa K."/>
            <person name="de Jong P."/>
            <person name="Lindberg D.R."/>
            <person name="Seaver E.C."/>
            <person name="Weisblat D.A."/>
            <person name="Putnam N.H."/>
            <person name="Grigoriev I.V."/>
            <person name="Rokhsar D.S."/>
        </authorList>
    </citation>
    <scope>NUCLEOTIDE SEQUENCE</scope>
    <source>
        <strain evidence="4">I ESC-2004</strain>
    </source>
</reference>
<evidence type="ECO:0000256" key="1">
    <source>
        <dbReference type="SAM" id="MobiDB-lite"/>
    </source>
</evidence>
<proteinExistence type="predicted"/>
<sequence length="340" mass="37181">MQMRPCLLQVQRPELQSLLSIRRNGGAGLMGPLSYIDKVYIWSEVYGYRLSTSVESNILGLRNDALSVTESTMQQGISHSSWEDQSRRPPDTMLTNGPSRHPAQHNQDINEMPSQQRPPNVPHATVRSQDDATVGYFFQRPQPEQYNSKRWAVGDDSAIATVRVSELERDFQGFGIADSREQQMPKKIWDDGKGAGDGGGGPGSKGIFHPPGGDPWTAPREDSWGANPSGVTNPIQLVQRRPGSFPGSGDAASVLSPRSSETSALGVNMAEYVLGGSPVGKDMDGRLHVMKPQYLYEAHTLLRLQNHLIPVLPILSTIKVGGRVLMLGVLDLLERIPIVG</sequence>
<protein>
    <submittedName>
        <fullName evidence="2 3">Uncharacterized protein</fullName>
    </submittedName>
</protein>
<feature type="region of interest" description="Disordered" evidence="1">
    <location>
        <begin position="190"/>
        <end position="225"/>
    </location>
</feature>
<dbReference type="OrthoDB" id="668540at2759"/>
<reference evidence="3" key="3">
    <citation type="submission" date="2015-06" db="UniProtKB">
        <authorList>
            <consortium name="EnsemblMetazoa"/>
        </authorList>
    </citation>
    <scope>IDENTIFICATION</scope>
</reference>
<accession>R7TY73</accession>
<evidence type="ECO:0000313" key="2">
    <source>
        <dbReference type="EMBL" id="ELT98838.1"/>
    </source>
</evidence>
<feature type="region of interest" description="Disordered" evidence="1">
    <location>
        <begin position="72"/>
        <end position="126"/>
    </location>
</feature>
<feature type="compositionally biased region" description="Polar residues" evidence="1">
    <location>
        <begin position="93"/>
        <end position="118"/>
    </location>
</feature>
<dbReference type="EnsemblMetazoa" id="CapteT210884">
    <property type="protein sequence ID" value="CapteP210884"/>
    <property type="gene ID" value="CapteG210884"/>
</dbReference>
<keyword evidence="4" id="KW-1185">Reference proteome</keyword>
<dbReference type="STRING" id="283909.R7TY73"/>
<dbReference type="EMBL" id="AMQN01010307">
    <property type="status" value="NOT_ANNOTATED_CDS"/>
    <property type="molecule type" value="Genomic_DNA"/>
</dbReference>
<reference evidence="2 4" key="2">
    <citation type="journal article" date="2013" name="Nature">
        <title>Insights into bilaterian evolution from three spiralian genomes.</title>
        <authorList>
            <person name="Simakov O."/>
            <person name="Marletaz F."/>
            <person name="Cho S.J."/>
            <person name="Edsinger-Gonzales E."/>
            <person name="Havlak P."/>
            <person name="Hellsten U."/>
            <person name="Kuo D.H."/>
            <person name="Larsson T."/>
            <person name="Lv J."/>
            <person name="Arendt D."/>
            <person name="Savage R."/>
            <person name="Osoegawa K."/>
            <person name="de Jong P."/>
            <person name="Grimwood J."/>
            <person name="Chapman J.A."/>
            <person name="Shapiro H."/>
            <person name="Aerts A."/>
            <person name="Otillar R.P."/>
            <person name="Terry A.Y."/>
            <person name="Boore J.L."/>
            <person name="Grigoriev I.V."/>
            <person name="Lindberg D.R."/>
            <person name="Seaver E.C."/>
            <person name="Weisblat D.A."/>
            <person name="Putnam N.H."/>
            <person name="Rokhsar D.S."/>
        </authorList>
    </citation>
    <scope>NUCLEOTIDE SEQUENCE</scope>
    <source>
        <strain evidence="2 4">I ESC-2004</strain>
    </source>
</reference>
<dbReference type="AlphaFoldDB" id="R7TY73"/>
<dbReference type="Proteomes" id="UP000014760">
    <property type="component" value="Unassembled WGS sequence"/>
</dbReference>